<feature type="region of interest" description="Disordered" evidence="1">
    <location>
        <begin position="158"/>
        <end position="621"/>
    </location>
</feature>
<feature type="compositionally biased region" description="Basic and acidic residues" evidence="1">
    <location>
        <begin position="608"/>
        <end position="621"/>
    </location>
</feature>
<dbReference type="VEuPathDB" id="VectorBase:BGLAX_039996"/>
<feature type="compositionally biased region" description="Basic and acidic residues" evidence="1">
    <location>
        <begin position="514"/>
        <end position="590"/>
    </location>
</feature>
<dbReference type="Proteomes" id="UP000076420">
    <property type="component" value="Unassembled WGS sequence"/>
</dbReference>
<evidence type="ECO:0000313" key="3">
    <source>
        <dbReference type="Proteomes" id="UP000076420"/>
    </source>
</evidence>
<evidence type="ECO:0000256" key="1">
    <source>
        <dbReference type="SAM" id="MobiDB-lite"/>
    </source>
</evidence>
<dbReference type="PANTHER" id="PTHR38563:SF1">
    <property type="entry name" value="FL(2)D-ASSOCIATED COMPLEX COMPONENT"/>
    <property type="match status" value="1"/>
</dbReference>
<accession>A0A2C9LS39</accession>
<feature type="compositionally biased region" description="Basic and acidic residues" evidence="1">
    <location>
        <begin position="753"/>
        <end position="812"/>
    </location>
</feature>
<feature type="compositionally biased region" description="Basic residues" evidence="1">
    <location>
        <begin position="300"/>
        <end position="311"/>
    </location>
</feature>
<feature type="compositionally biased region" description="Low complexity" evidence="1">
    <location>
        <begin position="361"/>
        <end position="375"/>
    </location>
</feature>
<feature type="region of interest" description="Disordered" evidence="1">
    <location>
        <begin position="1"/>
        <end position="134"/>
    </location>
</feature>
<feature type="compositionally biased region" description="Basic and acidic residues" evidence="1">
    <location>
        <begin position="1145"/>
        <end position="1154"/>
    </location>
</feature>
<feature type="region of interest" description="Disordered" evidence="1">
    <location>
        <begin position="746"/>
        <end position="1111"/>
    </location>
</feature>
<dbReference type="OrthoDB" id="6022762at2759"/>
<feature type="compositionally biased region" description="Basic and acidic residues" evidence="1">
    <location>
        <begin position="468"/>
        <end position="506"/>
    </location>
</feature>
<feature type="region of interest" description="Disordered" evidence="1">
    <location>
        <begin position="1330"/>
        <end position="1364"/>
    </location>
</feature>
<dbReference type="VEuPathDB" id="VectorBase:BGLB034362"/>
<feature type="compositionally biased region" description="Basic and acidic residues" evidence="1">
    <location>
        <begin position="926"/>
        <end position="950"/>
    </location>
</feature>
<feature type="compositionally biased region" description="Basic and acidic residues" evidence="1">
    <location>
        <begin position="382"/>
        <end position="391"/>
    </location>
</feature>
<feature type="compositionally biased region" description="Polar residues" evidence="1">
    <location>
        <begin position="813"/>
        <end position="822"/>
    </location>
</feature>
<feature type="compositionally biased region" description="Low complexity" evidence="1">
    <location>
        <begin position="407"/>
        <end position="426"/>
    </location>
</feature>
<feature type="region of interest" description="Disordered" evidence="1">
    <location>
        <begin position="1379"/>
        <end position="1419"/>
    </location>
</feature>
<dbReference type="EnsemblMetazoa" id="BGLB034362-RB">
    <property type="protein sequence ID" value="BGLB034362-PB"/>
    <property type="gene ID" value="BGLB034362"/>
</dbReference>
<name>A0A2C9LS39_BIOGL</name>
<feature type="compositionally biased region" description="Basic and acidic residues" evidence="1">
    <location>
        <begin position="891"/>
        <end position="903"/>
    </location>
</feature>
<feature type="region of interest" description="Disordered" evidence="1">
    <location>
        <begin position="670"/>
        <end position="728"/>
    </location>
</feature>
<protein>
    <submittedName>
        <fullName evidence="2">Uncharacterized protein</fullName>
    </submittedName>
</protein>
<dbReference type="InterPro" id="IPR040427">
    <property type="entry name" value="Flacc"/>
</dbReference>
<feature type="compositionally biased region" description="Low complexity" evidence="1">
    <location>
        <begin position="1050"/>
        <end position="1062"/>
    </location>
</feature>
<feature type="compositionally biased region" description="Polar residues" evidence="1">
    <location>
        <begin position="1379"/>
        <end position="1399"/>
    </location>
</feature>
<dbReference type="RefSeq" id="XP_013067389.2">
    <property type="nucleotide sequence ID" value="XM_013211935.2"/>
</dbReference>
<feature type="compositionally biased region" description="Polar residues" evidence="1">
    <location>
        <begin position="1102"/>
        <end position="1111"/>
    </location>
</feature>
<feature type="compositionally biased region" description="Basic residues" evidence="1">
    <location>
        <begin position="392"/>
        <end position="406"/>
    </location>
</feature>
<proteinExistence type="predicted"/>
<feature type="compositionally biased region" description="Basic and acidic residues" evidence="1">
    <location>
        <begin position="1006"/>
        <end position="1042"/>
    </location>
</feature>
<feature type="compositionally biased region" description="Polar residues" evidence="1">
    <location>
        <begin position="1335"/>
        <end position="1349"/>
    </location>
</feature>
<dbReference type="KEGG" id="bgt:106055614"/>
<dbReference type="GO" id="GO:0016556">
    <property type="term" value="P:mRNA modification"/>
    <property type="evidence" value="ECO:0007669"/>
    <property type="project" value="InterPro"/>
</dbReference>
<sequence>MANDDAKLKFLPRHLQRSQPAVTHKSKRRVTVEESNAGDEESDRRSVFDRLGPGASTQRNEKARSGFDFQDHSIISHPGKDRKKREENSPDSLKLKFKSGKDRETKVKSQVVVRGKAGGSDEESGEDSDGWSIGALEDKKELELEQKRLEIQRALKALEAGEDLATDTKKSDSSDSESSPERSHKKKKDKSSKKKEKKKHKKNFPDKELSTEKIKEGKRKHDSDDDDEIPHKKRKKKNKDKKHGESPPPSFPSDSVKQKKSSQVKPSKSSQDLYDPASPTSVARVDTPSDKQSLSGSPKPKNKSKKKKKKLKNQEEPSGKSKKVLSPLKKVLKLKRGSASAGSSRRSRSVSHDIPKRASLSRSSSSSSRSSSSRSPVRRKKSVESSRERGTKKISKPVDKKKRGRSPRSSSTSSRTSSTTSSSASRGQKRVRKFSPSPARHPAHKQRSPVVSTIRKDVKGNKRNKRGAHSDIWSKAKERGSEGRQESLEKGSDKMRGRKSYQDNNRHNFSHLGRGADDSRPSLKEGRKNVREPKGRKSDTKDGGRKDARSLGKAGELRKDRLKERDRSDSLLSKDREKRGVSLDREDRSRRGQQNQQVERSTRFGQHGGDDTERRHFEEPVRRFGEGTMIYRFGMERSRSGLERGLGLYRLREAREWVWGRGRFAGTGRGNDAPARLLDQGQSRGGRDWEERGGGRREGDEWETIKNRAGAMGASREDGRDFSGGREDRRGVGVIRELMSISIGENNKSLGSDLRDRSLQRGQGFRDDFSGRESIGSDKRDWKQREDSADVLKQASKDRDRSVKDDVTESRQSKNGAKQPQESVKDKSLDRDKSKSEKKASSKQSAVAKVVKSESPVARDEPSLASLFSQTDMVVSKKKQSTSFGGKKSSKTKEDPKAAEKSKAGTANRGGLRIREKPVAATTTDDGDKSKDASKEDKAGKKEDTSKEKLAGASSPKSSHKNSDQVETKPLRKSKTPEGKRGSTRSPSGSTRSPGKSTHSPAPSVSREKESSEHSKSPAADGKELKKIGDKKNEKSKASEKPKGKKTRSRSNSGSDSESRQSGVVLEENKRRMSSDSESFPAKLEGGDIAAAMLDGIDDGQQEFSDWSENSSGDSILFQVEDLDNNNDFYRPPRHRQSPANINRFEPRESRPEPLLRSNNEIVPEKLMGRVSDRMSDRLSDRLTDRDKVKHSTYSKGLVEASAPSIMPPHTTINFKILDDSQTEKPVKEKKKKHTDDVGYEEISSDEDDLDEEGEKLTKRTIVGILDIDMAALMSTNKAPSSSAPVFQRFKPASLFAEIGLSRQFAGEKLYQEVQETCQRQLEELAALEKASGNDEVQSDSPSIQQTPPSKVKNEFSEGQSASDIHVKQELITADVKTVTPSADESSSQTKPPLTPQKTLSKKTEFAKPVRTPSQPVESKPTFKLYSDTSAYHKLYKTKALDRSRLLANFGMFRRALTARKDLEIRRQLCRIDPKYDQSAVYPSGVLDPDNFRLCLQLFKQKKPTVLAAPMAASACVS</sequence>
<gene>
    <name evidence="2" type="primary">106055614</name>
</gene>
<feature type="compositionally biased region" description="Basic and acidic residues" evidence="1">
    <location>
        <begin position="715"/>
        <end position="728"/>
    </location>
</feature>
<feature type="compositionally biased region" description="Basic residues" evidence="1">
    <location>
        <begin position="183"/>
        <end position="202"/>
    </location>
</feature>
<feature type="compositionally biased region" description="Basic and acidic residues" evidence="1">
    <location>
        <begin position="961"/>
        <end position="981"/>
    </location>
</feature>
<dbReference type="GO" id="GO:0036396">
    <property type="term" value="C:RNA N6-methyladenosine methyltransferase complex"/>
    <property type="evidence" value="ECO:0007669"/>
    <property type="project" value="InterPro"/>
</dbReference>
<feature type="region of interest" description="Disordered" evidence="1">
    <location>
        <begin position="1125"/>
        <end position="1154"/>
    </location>
</feature>
<organism evidence="2 3">
    <name type="scientific">Biomphalaria glabrata</name>
    <name type="common">Bloodfluke planorb</name>
    <name type="synonym">Freshwater snail</name>
    <dbReference type="NCBI Taxonomy" id="6526"/>
    <lineage>
        <taxon>Eukaryota</taxon>
        <taxon>Metazoa</taxon>
        <taxon>Spiralia</taxon>
        <taxon>Lophotrochozoa</taxon>
        <taxon>Mollusca</taxon>
        <taxon>Gastropoda</taxon>
        <taxon>Heterobranchia</taxon>
        <taxon>Euthyneura</taxon>
        <taxon>Panpulmonata</taxon>
        <taxon>Hygrophila</taxon>
        <taxon>Lymnaeoidea</taxon>
        <taxon>Planorbidae</taxon>
        <taxon>Biomphalaria</taxon>
    </lineage>
</organism>
<feature type="compositionally biased region" description="Acidic residues" evidence="1">
    <location>
        <begin position="1238"/>
        <end position="1252"/>
    </location>
</feature>
<feature type="compositionally biased region" description="Basic and acidic residues" evidence="1">
    <location>
        <begin position="59"/>
        <end position="71"/>
    </location>
</feature>
<dbReference type="STRING" id="6526.A0A2C9LS39"/>
<dbReference type="PANTHER" id="PTHR38563">
    <property type="entry name" value="FL(2)D-ASSOCIATED COMPLEX COMPONENT"/>
    <property type="match status" value="1"/>
</dbReference>
<feature type="compositionally biased region" description="Low complexity" evidence="1">
    <location>
        <begin position="261"/>
        <end position="272"/>
    </location>
</feature>
<feature type="compositionally biased region" description="Basic and acidic residues" evidence="1">
    <location>
        <begin position="823"/>
        <end position="840"/>
    </location>
</feature>
<reference evidence="2" key="1">
    <citation type="submission" date="2020-05" db="UniProtKB">
        <authorList>
            <consortium name="EnsemblMetazoa"/>
        </authorList>
    </citation>
    <scope>IDENTIFICATION</scope>
    <source>
        <strain evidence="2">BB02</strain>
    </source>
</reference>
<feature type="compositionally biased region" description="Basic residues" evidence="1">
    <location>
        <begin position="231"/>
        <end position="241"/>
    </location>
</feature>
<feature type="compositionally biased region" description="Basic and acidic residues" evidence="1">
    <location>
        <begin position="203"/>
        <end position="223"/>
    </location>
</feature>
<feature type="compositionally biased region" description="Acidic residues" evidence="1">
    <location>
        <begin position="120"/>
        <end position="129"/>
    </location>
</feature>
<feature type="compositionally biased region" description="Low complexity" evidence="1">
    <location>
        <begin position="984"/>
        <end position="998"/>
    </location>
</feature>
<feature type="compositionally biased region" description="Low complexity" evidence="1">
    <location>
        <begin position="842"/>
        <end position="856"/>
    </location>
</feature>
<feature type="region of interest" description="Disordered" evidence="1">
    <location>
        <begin position="1223"/>
        <end position="1252"/>
    </location>
</feature>
<evidence type="ECO:0000313" key="2">
    <source>
        <dbReference type="EnsemblMetazoa" id="BGLB034362-PB"/>
    </source>
</evidence>
<feature type="compositionally biased region" description="Basic and acidic residues" evidence="1">
    <location>
        <begin position="685"/>
        <end position="706"/>
    </location>
</feature>